<dbReference type="InterPro" id="IPR037079">
    <property type="entry name" value="AF2212/PG0164-like_sf"/>
</dbReference>
<gene>
    <name evidence="1" type="ORF">ACFQ1E_15605</name>
</gene>
<sequence length="109" mass="11680">MPTRAEPLLEITFDAEVIHWRGPAPFLFLPVPEEHVGAVRFAARAASYGWGCVPATATIGGFTFTTSLFPRDGGYLLPLKVAAQRACGAGLGDRVTVSMRIDDPLPARP</sequence>
<dbReference type="Gene3D" id="2.40.30.100">
    <property type="entry name" value="AF2212/PG0164-like"/>
    <property type="match status" value="1"/>
</dbReference>
<name>A0ABW3H9Q3_9SPHN</name>
<evidence type="ECO:0000313" key="1">
    <source>
        <dbReference type="EMBL" id="MFD0947774.1"/>
    </source>
</evidence>
<evidence type="ECO:0000313" key="2">
    <source>
        <dbReference type="Proteomes" id="UP001596977"/>
    </source>
</evidence>
<dbReference type="Pfam" id="PF08922">
    <property type="entry name" value="DUF1905"/>
    <property type="match status" value="1"/>
</dbReference>
<dbReference type="RefSeq" id="WP_264945380.1">
    <property type="nucleotide sequence ID" value="NZ_JAPDRA010000008.1"/>
</dbReference>
<reference evidence="2" key="1">
    <citation type="journal article" date="2019" name="Int. J. Syst. Evol. Microbiol.">
        <title>The Global Catalogue of Microorganisms (GCM) 10K type strain sequencing project: providing services to taxonomists for standard genome sequencing and annotation.</title>
        <authorList>
            <consortium name="The Broad Institute Genomics Platform"/>
            <consortium name="The Broad Institute Genome Sequencing Center for Infectious Disease"/>
            <person name="Wu L."/>
            <person name="Ma J."/>
        </authorList>
    </citation>
    <scope>NUCLEOTIDE SEQUENCE [LARGE SCALE GENOMIC DNA]</scope>
    <source>
        <strain evidence="2">CCUG 62982</strain>
    </source>
</reference>
<comment type="caution">
    <text evidence="1">The sequence shown here is derived from an EMBL/GenBank/DDBJ whole genome shotgun (WGS) entry which is preliminary data.</text>
</comment>
<protein>
    <submittedName>
        <fullName evidence="1">DUF1905 domain-containing protein</fullName>
    </submittedName>
</protein>
<keyword evidence="2" id="KW-1185">Reference proteome</keyword>
<proteinExistence type="predicted"/>
<organism evidence="1 2">
    <name type="scientific">Sphingomonas canadensis</name>
    <dbReference type="NCBI Taxonomy" id="1219257"/>
    <lineage>
        <taxon>Bacteria</taxon>
        <taxon>Pseudomonadati</taxon>
        <taxon>Pseudomonadota</taxon>
        <taxon>Alphaproteobacteria</taxon>
        <taxon>Sphingomonadales</taxon>
        <taxon>Sphingomonadaceae</taxon>
        <taxon>Sphingomonas</taxon>
    </lineage>
</organism>
<accession>A0ABW3H9Q3</accession>
<dbReference type="Proteomes" id="UP001596977">
    <property type="component" value="Unassembled WGS sequence"/>
</dbReference>
<dbReference type="SUPFAM" id="SSF141694">
    <property type="entry name" value="AF2212/PG0164-like"/>
    <property type="match status" value="1"/>
</dbReference>
<dbReference type="EMBL" id="JBHTJG010000008">
    <property type="protein sequence ID" value="MFD0947774.1"/>
    <property type="molecule type" value="Genomic_DNA"/>
</dbReference>
<dbReference type="InterPro" id="IPR015018">
    <property type="entry name" value="DUF1905"/>
</dbReference>